<organism evidence="3 4">
    <name type="scientific">Clonostachys rhizophaga</name>
    <dbReference type="NCBI Taxonomy" id="160324"/>
    <lineage>
        <taxon>Eukaryota</taxon>
        <taxon>Fungi</taxon>
        <taxon>Dikarya</taxon>
        <taxon>Ascomycota</taxon>
        <taxon>Pezizomycotina</taxon>
        <taxon>Sordariomycetes</taxon>
        <taxon>Hypocreomycetidae</taxon>
        <taxon>Hypocreales</taxon>
        <taxon>Bionectriaceae</taxon>
        <taxon>Clonostachys</taxon>
    </lineage>
</organism>
<accession>A0A9N9YQ11</accession>
<evidence type="ECO:0000313" key="3">
    <source>
        <dbReference type="EMBL" id="CAH0024819.1"/>
    </source>
</evidence>
<dbReference type="Gene3D" id="3.40.50.720">
    <property type="entry name" value="NAD(P)-binding Rossmann-like Domain"/>
    <property type="match status" value="1"/>
</dbReference>
<dbReference type="Proteomes" id="UP000696573">
    <property type="component" value="Unassembled WGS sequence"/>
</dbReference>
<dbReference type="InterPro" id="IPR025605">
    <property type="entry name" value="OST-HTH/LOTUS_dom"/>
</dbReference>
<dbReference type="GO" id="GO:0050661">
    <property type="term" value="F:NADP binding"/>
    <property type="evidence" value="ECO:0007669"/>
    <property type="project" value="InterPro"/>
</dbReference>
<dbReference type="AlphaFoldDB" id="A0A9N9YQ11"/>
<feature type="domain" description="6-phosphogluconate dehydrogenase NADP-binding" evidence="1">
    <location>
        <begin position="51"/>
        <end position="127"/>
    </location>
</feature>
<comment type="caution">
    <text evidence="3">The sequence shown here is derived from an EMBL/GenBank/DDBJ whole genome shotgun (WGS) entry which is preliminary data.</text>
</comment>
<dbReference type="Pfam" id="PF12872">
    <property type="entry name" value="OST-HTH"/>
    <property type="match status" value="1"/>
</dbReference>
<name>A0A9N9YQ11_9HYPO</name>
<evidence type="ECO:0000259" key="1">
    <source>
        <dbReference type="Pfam" id="PF03446"/>
    </source>
</evidence>
<evidence type="ECO:0000313" key="4">
    <source>
        <dbReference type="Proteomes" id="UP000696573"/>
    </source>
</evidence>
<gene>
    <name evidence="3" type="ORF">CRHIZ90672A_00012004</name>
</gene>
<protein>
    <submittedName>
        <fullName evidence="3">Uncharacterized protein</fullName>
    </submittedName>
</protein>
<proteinExistence type="predicted"/>
<evidence type="ECO:0000259" key="2">
    <source>
        <dbReference type="Pfam" id="PF12872"/>
    </source>
</evidence>
<sequence>MPEEANRLMSRARVATSDDNGGASLAELGFQILNWQPAVSSGTYGFEKLSSGCIHGLSKNAAIMTFSTVPGTYRQEVRERLDEEFGRPDILLLDWSVSSGTSGAAYDTLTVFACDTDEGMALVDPVL</sequence>
<dbReference type="Pfam" id="PF03446">
    <property type="entry name" value="NAD_binding_2"/>
    <property type="match status" value="1"/>
</dbReference>
<reference evidence="3" key="1">
    <citation type="submission" date="2021-10" db="EMBL/GenBank/DDBJ databases">
        <authorList>
            <person name="Piombo E."/>
        </authorList>
    </citation>
    <scope>NUCLEOTIDE SEQUENCE</scope>
</reference>
<dbReference type="InterPro" id="IPR006115">
    <property type="entry name" value="6PGDH_NADP-bd"/>
</dbReference>
<feature type="domain" description="HTH OST-type" evidence="2">
    <location>
        <begin position="16"/>
        <end position="50"/>
    </location>
</feature>
<dbReference type="EMBL" id="CABFNQ020000700">
    <property type="protein sequence ID" value="CAH0024819.1"/>
    <property type="molecule type" value="Genomic_DNA"/>
</dbReference>
<keyword evidence="4" id="KW-1185">Reference proteome</keyword>
<dbReference type="OrthoDB" id="48988at2759"/>